<comment type="caution">
    <text evidence="1">The sequence shown here is derived from an EMBL/GenBank/DDBJ whole genome shotgun (WGS) entry which is preliminary data.</text>
</comment>
<evidence type="ECO:0000313" key="2">
    <source>
        <dbReference type="Proteomes" id="UP000003843"/>
    </source>
</evidence>
<dbReference type="AlphaFoldDB" id="D0W9P9"/>
<organism evidence="1 2">
    <name type="scientific">Neisseria lactamica ATCC 23970</name>
    <dbReference type="NCBI Taxonomy" id="546265"/>
    <lineage>
        <taxon>Bacteria</taxon>
        <taxon>Pseudomonadati</taxon>
        <taxon>Pseudomonadota</taxon>
        <taxon>Betaproteobacteria</taxon>
        <taxon>Neisseriales</taxon>
        <taxon>Neisseriaceae</taxon>
        <taxon>Neisseria</taxon>
    </lineage>
</organism>
<reference evidence="1 2" key="1">
    <citation type="submission" date="2009-10" db="EMBL/GenBank/DDBJ databases">
        <authorList>
            <person name="Weinstock G."/>
            <person name="Sodergren E."/>
            <person name="Clifton S."/>
            <person name="Fulton L."/>
            <person name="Fulton B."/>
            <person name="Courtney L."/>
            <person name="Fronick C."/>
            <person name="Harrison M."/>
            <person name="Strong C."/>
            <person name="Farmer C."/>
            <person name="Delahaunty K."/>
            <person name="Markovic C."/>
            <person name="Hall O."/>
            <person name="Minx P."/>
            <person name="Tomlinson C."/>
            <person name="Mitreva M."/>
            <person name="Nelson J."/>
            <person name="Hou S."/>
            <person name="Wollam A."/>
            <person name="Pepin K.H."/>
            <person name="Johnson M."/>
            <person name="Bhonagiri V."/>
            <person name="Nash W.E."/>
            <person name="Warren W."/>
            <person name="Chinwalla A."/>
            <person name="Mardis E.R."/>
            <person name="Wilson R.K."/>
        </authorList>
    </citation>
    <scope>NUCLEOTIDE SEQUENCE [LARGE SCALE GENOMIC DNA]</scope>
    <source>
        <strain evidence="1 2">ATCC 23970</strain>
    </source>
</reference>
<name>D0W9P9_NEILA</name>
<accession>D0W9P9</accession>
<evidence type="ECO:0000313" key="1">
    <source>
        <dbReference type="EMBL" id="EEZ75707.1"/>
    </source>
</evidence>
<dbReference type="EMBL" id="ACEQ02000013">
    <property type="protein sequence ID" value="EEZ75707.1"/>
    <property type="molecule type" value="Genomic_DNA"/>
</dbReference>
<dbReference type="Proteomes" id="UP000003843">
    <property type="component" value="Unassembled WGS sequence"/>
</dbReference>
<gene>
    <name evidence="1" type="ORF">NEILACOT_04262</name>
</gene>
<sequence length="46" mass="5420">MRRNESVDLFYIFQFEKMAVRQWFLKGGGIAGKISGRFGFLPFNLF</sequence>
<proteinExistence type="predicted"/>
<protein>
    <submittedName>
        <fullName evidence="1">Uncharacterized protein</fullName>
    </submittedName>
</protein>